<dbReference type="AlphaFoldDB" id="A0ABD7FRW1"/>
<evidence type="ECO:0000313" key="2">
    <source>
        <dbReference type="Proteomes" id="UP000252199"/>
    </source>
</evidence>
<dbReference type="PANTHER" id="PTHR30438">
    <property type="entry name" value="36 KDA ANTIGEN-RELATED"/>
    <property type="match status" value="1"/>
</dbReference>
<dbReference type="Gene3D" id="2.40.30.170">
    <property type="match status" value="1"/>
</dbReference>
<accession>A0ABD7FRW1</accession>
<evidence type="ECO:0000313" key="1">
    <source>
        <dbReference type="EMBL" id="RBM63397.1"/>
    </source>
</evidence>
<sequence length="324" mass="35826">MKTVKTTLMTLTAVAVVGWIGYRFYQAYQPEPVTLQGQIESQQYSISSKVPGRIDQVLVRKGDQVEKGQLIFTLLSPEIDAKLEQAIAGQKAAGALAQEAENGAREQQIQAAKDQWLTAKAAADLAEKTYLRVNNLYNDGVVSEQKRDEAQTQWQAAKYTESAALQMYELAKEGAREETKQAAFEKARMAAGAVAEVEAYAADTKIQSWFDGEVSQVLMHSGELAPQGFPVVTVVDTQDTWAVFNVREDLLKHFTQGVQFTAYLPALDKSIEFKVTHVAVMGDFATWRSTDTTQGFDLRTFEVEARPVTPTEGLRMGMSVVVKL</sequence>
<dbReference type="Proteomes" id="UP000252199">
    <property type="component" value="Unassembled WGS sequence"/>
</dbReference>
<dbReference type="EMBL" id="QKKU01000104">
    <property type="protein sequence ID" value="RBM63397.1"/>
    <property type="molecule type" value="Genomic_DNA"/>
</dbReference>
<reference evidence="1 2" key="1">
    <citation type="submission" date="2018-06" db="EMBL/GenBank/DDBJ databases">
        <title>Draft genome sequences of nine Vibrio sp. clinical isolates from across the United States representing the closest known relative of Vibrio cholerae.</title>
        <authorList>
            <person name="Islam M.T."/>
            <person name="Liang K."/>
            <person name="Im M.S."/>
            <person name="Winkjer J."/>
            <person name="Busby S."/>
            <person name="Batra D."/>
            <person name="Rowe L."/>
            <person name="Tarr C.L."/>
            <person name="Boucher Y."/>
        </authorList>
    </citation>
    <scope>NUCLEOTIDE SEQUENCE [LARGE SCALE GENOMIC DNA]</scope>
    <source>
        <strain evidence="1 2">2017V-1110</strain>
    </source>
</reference>
<dbReference type="RefSeq" id="WP_002032455.1">
    <property type="nucleotide sequence ID" value="NZ_CAWQMY010000007.1"/>
</dbReference>
<proteinExistence type="predicted"/>
<gene>
    <name evidence="1" type="ORF">DLR72_15660</name>
</gene>
<organism evidence="1 2">
    <name type="scientific">Vibrio paracholerae</name>
    <dbReference type="NCBI Taxonomy" id="650003"/>
    <lineage>
        <taxon>Bacteria</taxon>
        <taxon>Pseudomonadati</taxon>
        <taxon>Pseudomonadota</taxon>
        <taxon>Gammaproteobacteria</taxon>
        <taxon>Vibrionales</taxon>
        <taxon>Vibrionaceae</taxon>
        <taxon>Vibrio</taxon>
    </lineage>
</organism>
<dbReference type="PANTHER" id="PTHR30438:SF1">
    <property type="entry name" value="36 KDA ANTIGEN"/>
    <property type="match status" value="1"/>
</dbReference>
<dbReference type="SUPFAM" id="SSF111369">
    <property type="entry name" value="HlyD-like secretion proteins"/>
    <property type="match status" value="2"/>
</dbReference>
<name>A0ABD7FRW1_9VIBR</name>
<dbReference type="Gene3D" id="2.40.50.100">
    <property type="match status" value="1"/>
</dbReference>
<comment type="caution">
    <text evidence="1">The sequence shown here is derived from an EMBL/GenBank/DDBJ whole genome shotgun (WGS) entry which is preliminary data.</text>
</comment>
<protein>
    <submittedName>
        <fullName evidence="1">HlyD family secretion protein</fullName>
    </submittedName>
</protein>